<dbReference type="CDD" id="cd03230">
    <property type="entry name" value="ABC_DR_subfamily_A"/>
    <property type="match status" value="1"/>
</dbReference>
<dbReference type="Pfam" id="PF00005">
    <property type="entry name" value="ABC_tran"/>
    <property type="match status" value="1"/>
</dbReference>
<dbReference type="SUPFAM" id="SSF52540">
    <property type="entry name" value="P-loop containing nucleoside triphosphate hydrolases"/>
    <property type="match status" value="1"/>
</dbReference>
<dbReference type="EMBL" id="AEDQ01000029">
    <property type="protein sequence ID" value="EFL43808.1"/>
    <property type="molecule type" value="Genomic_DNA"/>
</dbReference>
<dbReference type="PANTHER" id="PTHR42939:SF1">
    <property type="entry name" value="ABC TRANSPORTER ATP-BINDING PROTEIN ALBC-RELATED"/>
    <property type="match status" value="1"/>
</dbReference>
<dbReference type="InterPro" id="IPR051782">
    <property type="entry name" value="ABC_Transporter_VariousFunc"/>
</dbReference>
<dbReference type="InterPro" id="IPR003593">
    <property type="entry name" value="AAA+_ATPase"/>
</dbReference>
<dbReference type="Proteomes" id="UP000004431">
    <property type="component" value="Unassembled WGS sequence"/>
</dbReference>
<evidence type="ECO:0000256" key="3">
    <source>
        <dbReference type="ARBA" id="ARBA00022840"/>
    </source>
</evidence>
<dbReference type="InterPro" id="IPR003439">
    <property type="entry name" value="ABC_transporter-like_ATP-bd"/>
</dbReference>
<keyword evidence="7" id="KW-1185">Reference proteome</keyword>
<keyword evidence="1" id="KW-0813">Transport</keyword>
<evidence type="ECO:0000313" key="7">
    <source>
        <dbReference type="Proteomes" id="UP000004431"/>
    </source>
</evidence>
<keyword evidence="3 6" id="KW-0067">ATP-binding</keyword>
<protein>
    <submittedName>
        <fullName evidence="6">ABC transporter, ATP-binding protein</fullName>
    </submittedName>
</protein>
<comment type="caution">
    <text evidence="6">The sequence shown here is derived from an EMBL/GenBank/DDBJ whole genome shotgun (WGS) entry which is preliminary data.</text>
</comment>
<evidence type="ECO:0000256" key="1">
    <source>
        <dbReference type="ARBA" id="ARBA00022448"/>
    </source>
</evidence>
<keyword evidence="2" id="KW-0547">Nucleotide-binding</keyword>
<dbReference type="InterPro" id="IPR017871">
    <property type="entry name" value="ABC_transporter-like_CS"/>
</dbReference>
<accession>A0ABN0AZA2</accession>
<dbReference type="Gene3D" id="3.40.50.300">
    <property type="entry name" value="P-loop containing nucleotide triphosphate hydrolases"/>
    <property type="match status" value="1"/>
</dbReference>
<dbReference type="SMART" id="SM00382">
    <property type="entry name" value="AAA"/>
    <property type="match status" value="1"/>
</dbReference>
<reference evidence="6 7" key="1">
    <citation type="submission" date="2010-08" db="EMBL/GenBank/DDBJ databases">
        <authorList>
            <person name="Durkin A.S."/>
            <person name="Madupu R."/>
            <person name="Torralba M."/>
            <person name="Gillis M."/>
            <person name="Methe B."/>
            <person name="Sutton G."/>
            <person name="Nelson K.E."/>
        </authorList>
    </citation>
    <scope>NUCLEOTIDE SEQUENCE [LARGE SCALE GENOMIC DNA]</scope>
    <source>
        <strain evidence="6 7">PB189-T1-4</strain>
    </source>
</reference>
<name>A0ABN0AZA2_9ACTN</name>
<sequence>MNGRNNAMHVLHGVSDVPGCKGQKSKRQGKFLSAPQFFLAGFDLFSNVGSAQKDGQLGTPVYGHARENASAHRAKYDIISILIYGDEPFEKGALMLYIEHLTKTYQAQKPGMFKKLANKLTTFTNTSKGAGKSQASQDNQATQPSRPQSAITFAVRDLSLRVEPGDIFAFIGPNGAGKTTTIKSVVGIHSFDKGTITIGGHSIVDDPIAAKRVFSYLPDNPSVYEYLTGIEYLQFVADMYGISQAQAKARMQKYADMFDITSKLNMRAADFSHGMKQKLAIIAALLHNPQLLILDEPFVGLDPEATLHFKEVMHEICENGGAVFYSTHVLEVAEKLCNKAAMIKDGRLVAQGTMAQLTQNASLETLFMDELGENAQATVQAQAQTNARTAINEHETDVM</sequence>
<evidence type="ECO:0000256" key="2">
    <source>
        <dbReference type="ARBA" id="ARBA00022741"/>
    </source>
</evidence>
<dbReference type="PROSITE" id="PS00211">
    <property type="entry name" value="ABC_TRANSPORTER_1"/>
    <property type="match status" value="1"/>
</dbReference>
<evidence type="ECO:0000259" key="5">
    <source>
        <dbReference type="PROSITE" id="PS50893"/>
    </source>
</evidence>
<feature type="region of interest" description="Disordered" evidence="4">
    <location>
        <begin position="127"/>
        <end position="148"/>
    </location>
</feature>
<dbReference type="PROSITE" id="PS50893">
    <property type="entry name" value="ABC_TRANSPORTER_2"/>
    <property type="match status" value="1"/>
</dbReference>
<dbReference type="GO" id="GO:0005524">
    <property type="term" value="F:ATP binding"/>
    <property type="evidence" value="ECO:0007669"/>
    <property type="project" value="UniProtKB-KW"/>
</dbReference>
<dbReference type="PANTHER" id="PTHR42939">
    <property type="entry name" value="ABC TRANSPORTER ATP-BINDING PROTEIN ALBC-RELATED"/>
    <property type="match status" value="1"/>
</dbReference>
<dbReference type="InterPro" id="IPR027417">
    <property type="entry name" value="P-loop_NTPase"/>
</dbReference>
<evidence type="ECO:0000256" key="4">
    <source>
        <dbReference type="SAM" id="MobiDB-lite"/>
    </source>
</evidence>
<evidence type="ECO:0000313" key="6">
    <source>
        <dbReference type="EMBL" id="EFL43808.1"/>
    </source>
</evidence>
<organism evidence="6 7">
    <name type="scientific">Fannyhessea vaginae PB189-T1-4</name>
    <dbReference type="NCBI Taxonomy" id="866774"/>
    <lineage>
        <taxon>Bacteria</taxon>
        <taxon>Bacillati</taxon>
        <taxon>Actinomycetota</taxon>
        <taxon>Coriobacteriia</taxon>
        <taxon>Coriobacteriales</taxon>
        <taxon>Atopobiaceae</taxon>
        <taxon>Fannyhessea</taxon>
    </lineage>
</organism>
<proteinExistence type="predicted"/>
<gene>
    <name evidence="6" type="ORF">HMPREF9248_0574</name>
</gene>
<feature type="domain" description="ABC transporter" evidence="5">
    <location>
        <begin position="136"/>
        <end position="370"/>
    </location>
</feature>